<dbReference type="NCBIfam" id="NF007628">
    <property type="entry name" value="PRK10290.1"/>
    <property type="match status" value="1"/>
</dbReference>
<feature type="chain" id="PRO_5045640167" description="Superoxide dismutase [Cu-Zn]" evidence="3">
    <location>
        <begin position="23"/>
        <end position="176"/>
    </location>
</feature>
<comment type="cofactor">
    <cofactor evidence="2">
        <name>Zn(2+)</name>
        <dbReference type="ChEBI" id="CHEBI:29105"/>
    </cofactor>
    <text evidence="2">Binds 1 zinc ion per subunit.</text>
</comment>
<dbReference type="Proteomes" id="UP001319883">
    <property type="component" value="Unassembled WGS sequence"/>
</dbReference>
<evidence type="ECO:0000256" key="1">
    <source>
        <dbReference type="ARBA" id="ARBA00010457"/>
    </source>
</evidence>
<evidence type="ECO:0000259" key="4">
    <source>
        <dbReference type="Pfam" id="PF00080"/>
    </source>
</evidence>
<accession>A0ABS7WWY0</accession>
<dbReference type="Gene3D" id="2.60.40.200">
    <property type="entry name" value="Superoxide dismutase, copper/zinc binding domain"/>
    <property type="match status" value="1"/>
</dbReference>
<evidence type="ECO:0000313" key="5">
    <source>
        <dbReference type="EMBL" id="MBZ9567125.1"/>
    </source>
</evidence>
<protein>
    <recommendedName>
        <fullName evidence="2">Superoxide dismutase [Cu-Zn]</fullName>
        <ecNumber evidence="2">1.15.1.1</ecNumber>
    </recommendedName>
</protein>
<comment type="cofactor">
    <cofactor evidence="2">
        <name>Cu cation</name>
        <dbReference type="ChEBI" id="CHEBI:23378"/>
    </cofactor>
    <text evidence="2">Binds 1 copper ion per subunit.</text>
</comment>
<feature type="signal peptide" evidence="3">
    <location>
        <begin position="1"/>
        <end position="22"/>
    </location>
</feature>
<keyword evidence="3" id="KW-0732">Signal</keyword>
<evidence type="ECO:0000313" key="6">
    <source>
        <dbReference type="Proteomes" id="UP001319883"/>
    </source>
</evidence>
<feature type="domain" description="Superoxide dismutase copper/zinc binding" evidence="4">
    <location>
        <begin position="41"/>
        <end position="172"/>
    </location>
</feature>
<keyword evidence="2" id="KW-0186">Copper</keyword>
<dbReference type="EC" id="1.15.1.1" evidence="2"/>
<comment type="function">
    <text evidence="2">Destroys radicals which are normally produced within the cells and which are toxic to biological systems.</text>
</comment>
<name>A0ABS7WWY0_9GAMM</name>
<evidence type="ECO:0000256" key="2">
    <source>
        <dbReference type="RuleBase" id="RU000393"/>
    </source>
</evidence>
<comment type="caution">
    <text evidence="5">The sequence shown here is derived from an EMBL/GenBank/DDBJ whole genome shotgun (WGS) entry which is preliminary data.</text>
</comment>
<comment type="similarity">
    <text evidence="1 2">Belongs to the Cu-Zn superoxide dismutase family.</text>
</comment>
<reference evidence="5 6" key="1">
    <citation type="submission" date="2021-05" db="EMBL/GenBank/DDBJ databases">
        <title>Petroleum and Energy Research Collection (APPE): ex situ preservation of microbial diversity associated with the oil industry and exploitation of its biotechnological potential.</title>
        <authorList>
            <person name="Paixao C.T.M."/>
            <person name="Gomes M.B."/>
            <person name="Oliveira V.M."/>
        </authorList>
    </citation>
    <scope>NUCLEOTIDE SEQUENCE [LARGE SCALE GENOMIC DNA]</scope>
    <source>
        <strain evidence="5 6">LIT2</strain>
    </source>
</reference>
<dbReference type="CDD" id="cd00305">
    <property type="entry name" value="Cu-Zn_Superoxide_Dismutase"/>
    <property type="match status" value="1"/>
</dbReference>
<dbReference type="InterPro" id="IPR036423">
    <property type="entry name" value="SOD-like_Cu/Zn_dom_sf"/>
</dbReference>
<gene>
    <name evidence="5" type="ORF">KGQ91_05390</name>
</gene>
<keyword evidence="2" id="KW-0560">Oxidoreductase</keyword>
<dbReference type="PANTHER" id="PTHR10003">
    <property type="entry name" value="SUPEROXIDE DISMUTASE CU-ZN -RELATED"/>
    <property type="match status" value="1"/>
</dbReference>
<dbReference type="SUPFAM" id="SSF49329">
    <property type="entry name" value="Cu,Zn superoxide dismutase-like"/>
    <property type="match status" value="1"/>
</dbReference>
<dbReference type="EMBL" id="JAGXFD010000001">
    <property type="protein sequence ID" value="MBZ9567125.1"/>
    <property type="molecule type" value="Genomic_DNA"/>
</dbReference>
<proteinExistence type="inferred from homology"/>
<organism evidence="5 6">
    <name type="scientific">Modicisalibacter tunisiensis</name>
    <dbReference type="NCBI Taxonomy" id="390637"/>
    <lineage>
        <taxon>Bacteria</taxon>
        <taxon>Pseudomonadati</taxon>
        <taxon>Pseudomonadota</taxon>
        <taxon>Gammaproteobacteria</taxon>
        <taxon>Oceanospirillales</taxon>
        <taxon>Halomonadaceae</taxon>
        <taxon>Modicisalibacter</taxon>
    </lineage>
</organism>
<dbReference type="PROSITE" id="PS00332">
    <property type="entry name" value="SOD_CU_ZN_2"/>
    <property type="match status" value="1"/>
</dbReference>
<keyword evidence="2" id="KW-0479">Metal-binding</keyword>
<dbReference type="RefSeq" id="WP_224420481.1">
    <property type="nucleotide sequence ID" value="NZ_JAGXFD010000001.1"/>
</dbReference>
<dbReference type="InterPro" id="IPR024134">
    <property type="entry name" value="SOD_Cu/Zn_/chaperone"/>
</dbReference>
<evidence type="ECO:0000256" key="3">
    <source>
        <dbReference type="SAM" id="SignalP"/>
    </source>
</evidence>
<sequence>MRLPQWMLGLGVAALTTAGAHAATTVEMHAVSADGVGESIGTISVEKTPWGVKFTPDLKGLEAGLHGFHLHQNPSCEPAEKDGERVAAAAAGGHFDPDATGTHQGPYGEGHLGDLPLLTVDAQGTATTPVLAPRLSMTDLGGHALVIHAGGDNYSDEPHLGGGGARVACGVIGKDQ</sequence>
<keyword evidence="2" id="KW-0862">Zinc</keyword>
<keyword evidence="6" id="KW-1185">Reference proteome</keyword>
<dbReference type="PROSITE" id="PS00087">
    <property type="entry name" value="SOD_CU_ZN_1"/>
    <property type="match status" value="1"/>
</dbReference>
<dbReference type="InterPro" id="IPR018152">
    <property type="entry name" value="SOD_Cu/Zn_BS"/>
</dbReference>
<dbReference type="InterPro" id="IPR001424">
    <property type="entry name" value="SOD_Cu_Zn_dom"/>
</dbReference>
<comment type="catalytic activity">
    <reaction evidence="2">
        <text>2 superoxide + 2 H(+) = H2O2 + O2</text>
        <dbReference type="Rhea" id="RHEA:20696"/>
        <dbReference type="ChEBI" id="CHEBI:15378"/>
        <dbReference type="ChEBI" id="CHEBI:15379"/>
        <dbReference type="ChEBI" id="CHEBI:16240"/>
        <dbReference type="ChEBI" id="CHEBI:18421"/>
        <dbReference type="EC" id="1.15.1.1"/>
    </reaction>
</comment>
<dbReference type="Pfam" id="PF00080">
    <property type="entry name" value="Sod_Cu"/>
    <property type="match status" value="1"/>
</dbReference>